<sequence length="249" mass="27868">MKKLFLLFLACALIPQLSISQETEPKVKLPVSGRPNIPSDLSFEFGFNQLNNRPADLTTRFITSRTFNVFYQVPIQLFGEGSGFTFNPGIGIATDKLEFKGNKNLFINPTLGAESSSLLNLSDVYGSTAVINKNNFSANYFEVPLDIRYHLNKSNYSRSFRFTLGGKVGFLYNAHTKIAYETAAVGSKKIKDSQNFGLEKFRYAVSFKAGTPGFYMWMNYYINSMFQPGRGPFATEATPLTFGIAFTVF</sequence>
<organism evidence="3 4">
    <name type="scientific">Algoriphagus sanaruensis</name>
    <dbReference type="NCBI Taxonomy" id="1727163"/>
    <lineage>
        <taxon>Bacteria</taxon>
        <taxon>Pseudomonadati</taxon>
        <taxon>Bacteroidota</taxon>
        <taxon>Cytophagia</taxon>
        <taxon>Cytophagales</taxon>
        <taxon>Cyclobacteriaceae</taxon>
        <taxon>Algoriphagus</taxon>
    </lineage>
</organism>
<name>A0A142ES49_9BACT</name>
<evidence type="ECO:0000313" key="3">
    <source>
        <dbReference type="EMBL" id="AMQ57954.1"/>
    </source>
</evidence>
<gene>
    <name evidence="3" type="ORF">AO498_15985</name>
</gene>
<feature type="signal peptide" evidence="1">
    <location>
        <begin position="1"/>
        <end position="20"/>
    </location>
</feature>
<evidence type="ECO:0000256" key="1">
    <source>
        <dbReference type="SAM" id="SignalP"/>
    </source>
</evidence>
<feature type="chain" id="PRO_5007494565" description="Outer membrane protein beta-barrel domain-containing protein" evidence="1">
    <location>
        <begin position="21"/>
        <end position="249"/>
    </location>
</feature>
<dbReference type="Proteomes" id="UP000073816">
    <property type="component" value="Chromosome"/>
</dbReference>
<reference evidence="4" key="1">
    <citation type="submission" date="2015-09" db="EMBL/GenBank/DDBJ databases">
        <title>Complete sequence of Algoriphagus sp. M8-2.</title>
        <authorList>
            <person name="Shintani M."/>
        </authorList>
    </citation>
    <scope>NUCLEOTIDE SEQUENCE [LARGE SCALE GENOMIC DNA]</scope>
    <source>
        <strain evidence="4">M8-2</strain>
    </source>
</reference>
<reference evidence="3 4" key="2">
    <citation type="journal article" date="2016" name="Genome Announc.">
        <title>Complete Genome Sequence of Algoriphagus sp. Strain M8-2, Isolated from a Brackish Lake.</title>
        <authorList>
            <person name="Muraguchi Y."/>
            <person name="Kushimoto K."/>
            <person name="Ohtsubo Y."/>
            <person name="Suzuki T."/>
            <person name="Dohra H."/>
            <person name="Kimbara K."/>
            <person name="Shintani M."/>
        </authorList>
    </citation>
    <scope>NUCLEOTIDE SEQUENCE [LARGE SCALE GENOMIC DNA]</scope>
    <source>
        <strain evidence="3 4">M8-2</strain>
    </source>
</reference>
<dbReference type="RefSeq" id="WP_067549838.1">
    <property type="nucleotide sequence ID" value="NZ_CP012836.1"/>
</dbReference>
<accession>A0A142ES49</accession>
<dbReference type="OrthoDB" id="959017at2"/>
<keyword evidence="1" id="KW-0732">Signal</keyword>
<dbReference type="STRING" id="1727163.AO498_15985"/>
<dbReference type="InterPro" id="IPR025665">
    <property type="entry name" value="Beta-barrel_OMP_2"/>
</dbReference>
<proteinExistence type="predicted"/>
<dbReference type="EMBL" id="CP012836">
    <property type="protein sequence ID" value="AMQ57954.1"/>
    <property type="molecule type" value="Genomic_DNA"/>
</dbReference>
<keyword evidence="4" id="KW-1185">Reference proteome</keyword>
<dbReference type="Pfam" id="PF13568">
    <property type="entry name" value="OMP_b-brl_2"/>
    <property type="match status" value="1"/>
</dbReference>
<dbReference type="KEGG" id="alm:AO498_15985"/>
<protein>
    <recommendedName>
        <fullName evidence="2">Outer membrane protein beta-barrel domain-containing protein</fullName>
    </recommendedName>
</protein>
<feature type="domain" description="Outer membrane protein beta-barrel" evidence="2">
    <location>
        <begin position="38"/>
        <end position="217"/>
    </location>
</feature>
<dbReference type="AlphaFoldDB" id="A0A142ES49"/>
<dbReference type="PATRIC" id="fig|1727163.4.peg.3356"/>
<evidence type="ECO:0000259" key="2">
    <source>
        <dbReference type="Pfam" id="PF13568"/>
    </source>
</evidence>
<evidence type="ECO:0000313" key="4">
    <source>
        <dbReference type="Proteomes" id="UP000073816"/>
    </source>
</evidence>